<dbReference type="Pfam" id="PF04646">
    <property type="entry name" value="DUF604"/>
    <property type="match status" value="1"/>
</dbReference>
<reference evidence="1" key="2">
    <citation type="journal article" date="2015" name="Data Brief">
        <title>Shoot transcriptome of the giant reed, Arundo donax.</title>
        <authorList>
            <person name="Barrero R.A."/>
            <person name="Guerrero F.D."/>
            <person name="Moolhuijzen P."/>
            <person name="Goolsby J.A."/>
            <person name="Tidwell J."/>
            <person name="Bellgard S.E."/>
            <person name="Bellgard M.I."/>
        </authorList>
    </citation>
    <scope>NUCLEOTIDE SEQUENCE</scope>
    <source>
        <tissue evidence="1">Shoot tissue taken approximately 20 cm above the soil surface</tissue>
    </source>
</reference>
<name>A0A0A8ZKL1_ARUDO</name>
<protein>
    <submittedName>
        <fullName evidence="1">Uncharacterized protein</fullName>
    </submittedName>
</protein>
<reference evidence="1" key="1">
    <citation type="submission" date="2014-09" db="EMBL/GenBank/DDBJ databases">
        <authorList>
            <person name="Magalhaes I.L.F."/>
            <person name="Oliveira U."/>
            <person name="Santos F.R."/>
            <person name="Vidigal T.H.D.A."/>
            <person name="Brescovit A.D."/>
            <person name="Santos A.J."/>
        </authorList>
    </citation>
    <scope>NUCLEOTIDE SEQUENCE</scope>
    <source>
        <tissue evidence="1">Shoot tissue taken approximately 20 cm above the soil surface</tissue>
    </source>
</reference>
<dbReference type="AlphaFoldDB" id="A0A0A8ZKL1"/>
<accession>A0A0A8ZKL1</accession>
<dbReference type="EMBL" id="GBRH01260625">
    <property type="protein sequence ID" value="JAD37270.1"/>
    <property type="molecule type" value="Transcribed_RNA"/>
</dbReference>
<proteinExistence type="predicted"/>
<dbReference type="InterPro" id="IPR006740">
    <property type="entry name" value="DUF604"/>
</dbReference>
<sequence>MDFTRGNSHSLLAAHPIAPSISIHHLELVDPI</sequence>
<evidence type="ECO:0000313" key="1">
    <source>
        <dbReference type="EMBL" id="JAD37270.1"/>
    </source>
</evidence>
<organism evidence="1">
    <name type="scientific">Arundo donax</name>
    <name type="common">Giant reed</name>
    <name type="synonym">Donax arundinaceus</name>
    <dbReference type="NCBI Taxonomy" id="35708"/>
    <lineage>
        <taxon>Eukaryota</taxon>
        <taxon>Viridiplantae</taxon>
        <taxon>Streptophyta</taxon>
        <taxon>Embryophyta</taxon>
        <taxon>Tracheophyta</taxon>
        <taxon>Spermatophyta</taxon>
        <taxon>Magnoliopsida</taxon>
        <taxon>Liliopsida</taxon>
        <taxon>Poales</taxon>
        <taxon>Poaceae</taxon>
        <taxon>PACMAD clade</taxon>
        <taxon>Arundinoideae</taxon>
        <taxon>Arundineae</taxon>
        <taxon>Arundo</taxon>
    </lineage>
</organism>